<dbReference type="AlphaFoldDB" id="A0A9D3YXY2"/>
<evidence type="ECO:0000313" key="2">
    <source>
        <dbReference type="EMBL" id="KAH3707321.1"/>
    </source>
</evidence>
<feature type="compositionally biased region" description="Polar residues" evidence="1">
    <location>
        <begin position="28"/>
        <end position="58"/>
    </location>
</feature>
<organism evidence="2 3">
    <name type="scientific">Dreissena polymorpha</name>
    <name type="common">Zebra mussel</name>
    <name type="synonym">Mytilus polymorpha</name>
    <dbReference type="NCBI Taxonomy" id="45954"/>
    <lineage>
        <taxon>Eukaryota</taxon>
        <taxon>Metazoa</taxon>
        <taxon>Spiralia</taxon>
        <taxon>Lophotrochozoa</taxon>
        <taxon>Mollusca</taxon>
        <taxon>Bivalvia</taxon>
        <taxon>Autobranchia</taxon>
        <taxon>Heteroconchia</taxon>
        <taxon>Euheterodonta</taxon>
        <taxon>Imparidentia</taxon>
        <taxon>Neoheterodontei</taxon>
        <taxon>Myida</taxon>
        <taxon>Dreissenoidea</taxon>
        <taxon>Dreissenidae</taxon>
        <taxon>Dreissena</taxon>
    </lineage>
</organism>
<protein>
    <submittedName>
        <fullName evidence="2">Uncharacterized protein</fullName>
    </submittedName>
</protein>
<name>A0A9D3YXY2_DREPO</name>
<feature type="compositionally biased region" description="Low complexity" evidence="1">
    <location>
        <begin position="10"/>
        <end position="27"/>
    </location>
</feature>
<sequence>MKQSQPAKGTTKNTVTTQNKTKTSSQSDPGNQTIKGFNVKQANGESRQYSNGHQTSDLTMLGPVSSLSNQMVHGYQPGEVSNPDLIKQV</sequence>
<feature type="region of interest" description="Disordered" evidence="1">
    <location>
        <begin position="1"/>
        <end position="89"/>
    </location>
</feature>
<comment type="caution">
    <text evidence="2">The sequence shown here is derived from an EMBL/GenBank/DDBJ whole genome shotgun (WGS) entry which is preliminary data.</text>
</comment>
<accession>A0A9D3YXY2</accession>
<evidence type="ECO:0000313" key="3">
    <source>
        <dbReference type="Proteomes" id="UP000828390"/>
    </source>
</evidence>
<gene>
    <name evidence="2" type="ORF">DPMN_066722</name>
</gene>
<reference evidence="2" key="1">
    <citation type="journal article" date="2019" name="bioRxiv">
        <title>The Genome of the Zebra Mussel, Dreissena polymorpha: A Resource for Invasive Species Research.</title>
        <authorList>
            <person name="McCartney M.A."/>
            <person name="Auch B."/>
            <person name="Kono T."/>
            <person name="Mallez S."/>
            <person name="Zhang Y."/>
            <person name="Obille A."/>
            <person name="Becker A."/>
            <person name="Abrahante J.E."/>
            <person name="Garbe J."/>
            <person name="Badalamenti J.P."/>
            <person name="Herman A."/>
            <person name="Mangelson H."/>
            <person name="Liachko I."/>
            <person name="Sullivan S."/>
            <person name="Sone E.D."/>
            <person name="Koren S."/>
            <person name="Silverstein K.A.T."/>
            <person name="Beckman K.B."/>
            <person name="Gohl D.M."/>
        </authorList>
    </citation>
    <scope>NUCLEOTIDE SEQUENCE</scope>
    <source>
        <strain evidence="2">Duluth1</strain>
        <tissue evidence="2">Whole animal</tissue>
    </source>
</reference>
<dbReference type="EMBL" id="JAIWYP010000014">
    <property type="protein sequence ID" value="KAH3707321.1"/>
    <property type="molecule type" value="Genomic_DNA"/>
</dbReference>
<proteinExistence type="predicted"/>
<reference evidence="2" key="2">
    <citation type="submission" date="2020-11" db="EMBL/GenBank/DDBJ databases">
        <authorList>
            <person name="McCartney M.A."/>
            <person name="Auch B."/>
            <person name="Kono T."/>
            <person name="Mallez S."/>
            <person name="Becker A."/>
            <person name="Gohl D.M."/>
            <person name="Silverstein K.A.T."/>
            <person name="Koren S."/>
            <person name="Bechman K.B."/>
            <person name="Herman A."/>
            <person name="Abrahante J.E."/>
            <person name="Garbe J."/>
        </authorList>
    </citation>
    <scope>NUCLEOTIDE SEQUENCE</scope>
    <source>
        <strain evidence="2">Duluth1</strain>
        <tissue evidence="2">Whole animal</tissue>
    </source>
</reference>
<dbReference type="Proteomes" id="UP000828390">
    <property type="component" value="Unassembled WGS sequence"/>
</dbReference>
<evidence type="ECO:0000256" key="1">
    <source>
        <dbReference type="SAM" id="MobiDB-lite"/>
    </source>
</evidence>
<keyword evidence="3" id="KW-1185">Reference proteome</keyword>